<organism evidence="2 3">
    <name type="scientific">Mongoliibacter ruber</name>
    <dbReference type="NCBI Taxonomy" id="1750599"/>
    <lineage>
        <taxon>Bacteria</taxon>
        <taxon>Pseudomonadati</taxon>
        <taxon>Bacteroidota</taxon>
        <taxon>Cytophagia</taxon>
        <taxon>Cytophagales</taxon>
        <taxon>Cyclobacteriaceae</taxon>
        <taxon>Mongoliibacter</taxon>
    </lineage>
</organism>
<reference evidence="2 3" key="1">
    <citation type="submission" date="2018-03" db="EMBL/GenBank/DDBJ databases">
        <title>Genomic Encyclopedia of Archaeal and Bacterial Type Strains, Phase II (KMG-II): from individual species to whole genera.</title>
        <authorList>
            <person name="Goeker M."/>
        </authorList>
    </citation>
    <scope>NUCLEOTIDE SEQUENCE [LARGE SCALE GENOMIC DNA]</scope>
    <source>
        <strain evidence="2 3">DSM 27929</strain>
    </source>
</reference>
<dbReference type="AlphaFoldDB" id="A0A2T0WNU1"/>
<protein>
    <submittedName>
        <fullName evidence="2">Polysaccharide pyruvyl transferase</fullName>
    </submittedName>
</protein>
<name>A0A2T0WNU1_9BACT</name>
<evidence type="ECO:0000313" key="3">
    <source>
        <dbReference type="Proteomes" id="UP000238157"/>
    </source>
</evidence>
<evidence type="ECO:0000313" key="2">
    <source>
        <dbReference type="EMBL" id="PRY88367.1"/>
    </source>
</evidence>
<dbReference type="Proteomes" id="UP000238157">
    <property type="component" value="Unassembled WGS sequence"/>
</dbReference>
<comment type="caution">
    <text evidence="2">The sequence shown here is derived from an EMBL/GenBank/DDBJ whole genome shotgun (WGS) entry which is preliminary data.</text>
</comment>
<feature type="domain" description="Polysaccharide pyruvyl transferase" evidence="1">
    <location>
        <begin position="13"/>
        <end position="318"/>
    </location>
</feature>
<dbReference type="InterPro" id="IPR007345">
    <property type="entry name" value="Polysacch_pyruvyl_Trfase"/>
</dbReference>
<accession>A0A2T0WNU1</accession>
<keyword evidence="2" id="KW-0808">Transferase</keyword>
<evidence type="ECO:0000259" key="1">
    <source>
        <dbReference type="Pfam" id="PF04230"/>
    </source>
</evidence>
<proteinExistence type="predicted"/>
<dbReference type="EMBL" id="PVTR01000004">
    <property type="protein sequence ID" value="PRY88367.1"/>
    <property type="molecule type" value="Genomic_DNA"/>
</dbReference>
<dbReference type="RefSeq" id="WP_106133105.1">
    <property type="nucleotide sequence ID" value="NZ_PVTR01000004.1"/>
</dbReference>
<keyword evidence="3" id="KW-1185">Reference proteome</keyword>
<gene>
    <name evidence="2" type="ORF">CLW00_10418</name>
</gene>
<dbReference type="OrthoDB" id="9799278at2"/>
<dbReference type="Pfam" id="PF04230">
    <property type="entry name" value="PS_pyruv_trans"/>
    <property type="match status" value="1"/>
</dbReference>
<dbReference type="GO" id="GO:0016740">
    <property type="term" value="F:transferase activity"/>
    <property type="evidence" value="ECO:0007669"/>
    <property type="project" value="UniProtKB-KW"/>
</dbReference>
<sequence length="381" mass="44216">MKIGIITHPIINNYGGILQNYALQQVLIELGHDVYTIDRIPTTPIKIKTFSFGKRFLLMLKGKSVKLRGWLTKEESDLINRNTRSFVKGHIKLTESFSQNSKINQIHQKYMFDAYIVGSDQVWRRSSVRGNNLEFLDFLKNNNQVKKIAYSASFGVSNWEFTKKETERFKDLIQFFDGVSVREDDGVVMCKKFLNVDAKHLIDPSMLLSKEKYLSLLKKRNFKQDKERLFVYVLDRNQKKNDIINGVSEAIKLKGFEVMPSQSFALENEKSFDLEKCIFPEVEQWIEGFANAEFVITDSFHGTAFSVIFNKPFLAIINEKRGASRFYSLLKTFGLENRLITENSSNFLEVAKTEIDFSDVNKILELEKEKSIRFLNDILND</sequence>